<dbReference type="PANTHER" id="PTHR38591">
    <property type="entry name" value="HYDROLASE"/>
    <property type="match status" value="1"/>
</dbReference>
<gene>
    <name evidence="2" type="ORF">K0625_02690</name>
</gene>
<dbReference type="PANTHER" id="PTHR38591:SF1">
    <property type="entry name" value="BLL1000 PROTEIN"/>
    <property type="match status" value="1"/>
</dbReference>
<accession>A0ABS7DZL4</accession>
<dbReference type="InterPro" id="IPR023374">
    <property type="entry name" value="AttH-like_dom_sf"/>
</dbReference>
<proteinExistence type="predicted"/>
<evidence type="ECO:0000313" key="2">
    <source>
        <dbReference type="EMBL" id="MBW8182563.1"/>
    </source>
</evidence>
<dbReference type="Proteomes" id="UP001195963">
    <property type="component" value="Unassembled WGS sequence"/>
</dbReference>
<dbReference type="RefSeq" id="WP_220108259.1">
    <property type="nucleotide sequence ID" value="NZ_JAHZST010000002.1"/>
</dbReference>
<feature type="domain" description="AttH" evidence="1">
    <location>
        <begin position="80"/>
        <end position="263"/>
    </location>
</feature>
<dbReference type="InterPro" id="IPR010791">
    <property type="entry name" value="AttH_dom"/>
</dbReference>
<dbReference type="Pfam" id="PF07143">
    <property type="entry name" value="CrtC"/>
    <property type="match status" value="1"/>
</dbReference>
<evidence type="ECO:0000259" key="1">
    <source>
        <dbReference type="Pfam" id="PF07143"/>
    </source>
</evidence>
<keyword evidence="3" id="KW-1185">Reference proteome</keyword>
<sequence length="390" mass="44135">MTIVQIKIIRKNILTTILALAISFMLFACSKPHNTEQAVSMGKLMGHSQEGAGQTYTQVEKSRAISFPQDHLAHNDFRQEWWYLTANLETEQGEKLGLQWTQFRIALAPKELLSASNKKPENEETENNSWVSKQLYMTHAAVTTQEQHFAEERWSRHHPMLADVSTVPLTIKIDNWRWIGTGEELFPASLAVDGDQFSYQLSLDTHAPYQLQGEQGYSVKSADGSVASHYYSQPFIQVSGQVTLQGESHQVTGKAWLDREWSSQFLNKDQAGWDWFALRLDDGSTLMLFQLRGESDSGASFYSGRRMFSDGSGRNIESDEITIEVLEWHQIDTSRYPISWKISIPSESIQLTTQALNPDAKIPLSISYWEGPVVISGSHQGEGYMELTGY</sequence>
<dbReference type="Pfam" id="PF17186">
    <property type="entry name" value="Lipocalin_9"/>
    <property type="match status" value="1"/>
</dbReference>
<organism evidence="2 3">
    <name type="scientific">Shewanella nanhaiensis</name>
    <dbReference type="NCBI Taxonomy" id="2864872"/>
    <lineage>
        <taxon>Bacteria</taxon>
        <taxon>Pseudomonadati</taxon>
        <taxon>Pseudomonadota</taxon>
        <taxon>Gammaproteobacteria</taxon>
        <taxon>Alteromonadales</taxon>
        <taxon>Shewanellaceae</taxon>
        <taxon>Shewanella</taxon>
    </lineage>
</organism>
<protein>
    <submittedName>
        <fullName evidence="2">Carotenoid 1,2-hydratase</fullName>
    </submittedName>
</protein>
<comment type="caution">
    <text evidence="2">The sequence shown here is derived from an EMBL/GenBank/DDBJ whole genome shotgun (WGS) entry which is preliminary data.</text>
</comment>
<dbReference type="EMBL" id="JAHZST010000002">
    <property type="protein sequence ID" value="MBW8182563.1"/>
    <property type="molecule type" value="Genomic_DNA"/>
</dbReference>
<name>A0ABS7DZL4_9GAMM</name>
<dbReference type="Gene3D" id="2.40.370.10">
    <property type="entry name" value="AttH-like domain"/>
    <property type="match status" value="2"/>
</dbReference>
<dbReference type="SUPFAM" id="SSF159245">
    <property type="entry name" value="AttH-like"/>
    <property type="match status" value="1"/>
</dbReference>
<evidence type="ECO:0000313" key="3">
    <source>
        <dbReference type="Proteomes" id="UP001195963"/>
    </source>
</evidence>
<dbReference type="PROSITE" id="PS51257">
    <property type="entry name" value="PROKAR_LIPOPROTEIN"/>
    <property type="match status" value="1"/>
</dbReference>
<reference evidence="2 3" key="1">
    <citation type="submission" date="2021-07" db="EMBL/GenBank/DDBJ databases">
        <title>Shewanella sp. nov, isolated from SCS.</title>
        <authorList>
            <person name="Cao W.R."/>
        </authorList>
    </citation>
    <scope>NUCLEOTIDE SEQUENCE [LARGE SCALE GENOMIC DNA]</scope>
    <source>
        <strain evidence="2 3">NR704-98</strain>
    </source>
</reference>